<reference evidence="3 4" key="1">
    <citation type="submission" date="2018-12" db="EMBL/GenBank/DDBJ databases">
        <title>Sequencing of bacterial isolates from soil warming experiment in Harvard Forest, Massachusetts, USA.</title>
        <authorList>
            <person name="Deangelis K."/>
        </authorList>
    </citation>
    <scope>NUCLEOTIDE SEQUENCE [LARGE SCALE GENOMIC DNA]</scope>
    <source>
        <strain evidence="3 4">EB153</strain>
    </source>
</reference>
<feature type="domain" description="Polysaccharide export protein N-terminal" evidence="2">
    <location>
        <begin position="72"/>
        <end position="147"/>
    </location>
</feature>
<dbReference type="PANTHER" id="PTHR33619">
    <property type="entry name" value="POLYSACCHARIDE EXPORT PROTEIN GFCE-RELATED"/>
    <property type="match status" value="1"/>
</dbReference>
<dbReference type="EMBL" id="RSDW01000001">
    <property type="protein sequence ID" value="RSL15054.1"/>
    <property type="molecule type" value="Genomic_DNA"/>
</dbReference>
<evidence type="ECO:0000259" key="2">
    <source>
        <dbReference type="Pfam" id="PF02563"/>
    </source>
</evidence>
<keyword evidence="4" id="KW-1185">Reference proteome</keyword>
<dbReference type="Proteomes" id="UP000269669">
    <property type="component" value="Unassembled WGS sequence"/>
</dbReference>
<evidence type="ECO:0000256" key="1">
    <source>
        <dbReference type="ARBA" id="ARBA00022729"/>
    </source>
</evidence>
<dbReference type="Pfam" id="PF02563">
    <property type="entry name" value="Poly_export"/>
    <property type="match status" value="1"/>
</dbReference>
<dbReference type="PANTHER" id="PTHR33619:SF3">
    <property type="entry name" value="POLYSACCHARIDE EXPORT PROTEIN GFCE-RELATED"/>
    <property type="match status" value="1"/>
</dbReference>
<dbReference type="Gene3D" id="3.10.560.10">
    <property type="entry name" value="Outer membrane lipoprotein wza domain like"/>
    <property type="match status" value="1"/>
</dbReference>
<dbReference type="InterPro" id="IPR003715">
    <property type="entry name" value="Poly_export_N"/>
</dbReference>
<protein>
    <submittedName>
        <fullName evidence="3">Polysaccharide export outer membrane protein</fullName>
    </submittedName>
</protein>
<dbReference type="OrthoDB" id="197007at2"/>
<dbReference type="RefSeq" id="WP_125483842.1">
    <property type="nucleotide sequence ID" value="NZ_RSDW01000001.1"/>
</dbReference>
<evidence type="ECO:0000313" key="4">
    <source>
        <dbReference type="Proteomes" id="UP000269669"/>
    </source>
</evidence>
<dbReference type="AlphaFoldDB" id="A0A428MDX0"/>
<dbReference type="Gene3D" id="3.30.1950.10">
    <property type="entry name" value="wza like domain"/>
    <property type="match status" value="1"/>
</dbReference>
<accession>A0A428MDX0</accession>
<gene>
    <name evidence="3" type="ORF">EDE15_0528</name>
</gene>
<evidence type="ECO:0000313" key="3">
    <source>
        <dbReference type="EMBL" id="RSL15054.1"/>
    </source>
</evidence>
<dbReference type="InterPro" id="IPR049712">
    <property type="entry name" value="Poly_export"/>
</dbReference>
<comment type="caution">
    <text evidence="3">The sequence shown here is derived from an EMBL/GenBank/DDBJ whole genome shotgun (WGS) entry which is preliminary data.</text>
</comment>
<proteinExistence type="predicted"/>
<sequence length="343" mass="36244">MRQRQDLLWGDEPRSNLRNRRGLGLVTAASLLLLSILCGSAEAQFSGPALGASVPVNLPVTPTTDPAILYPTGRDIRLGEGDLLTIHLYGAPEYAPPVRVSLDGSIQLPLIGVVRVEDLTIHQAENLIAERLKGAGMYRSPQVTIQLTESPNQSVTVTGEVHGVVPVPGQKRLFDVLAATGGLPPTASHTVTISRPGVAQPIVVDLGSDPMLSKQANVPVFARDTVIVSRVGAVYLLGAFKTQGAIPIQQNSPLTLMQVAAIGGGPGFEGKYNDLRIIRMAGLDRKVVHVDIKKVINGKEPDPVLQADDIIFLPTDSMKAAIKSGGISTLMGIASILIVAARP</sequence>
<name>A0A428MDX0_9BACT</name>
<keyword evidence="1" id="KW-0732">Signal</keyword>
<organism evidence="3 4">
    <name type="scientific">Edaphobacter aggregans</name>
    <dbReference type="NCBI Taxonomy" id="570835"/>
    <lineage>
        <taxon>Bacteria</taxon>
        <taxon>Pseudomonadati</taxon>
        <taxon>Acidobacteriota</taxon>
        <taxon>Terriglobia</taxon>
        <taxon>Terriglobales</taxon>
        <taxon>Acidobacteriaceae</taxon>
        <taxon>Edaphobacter</taxon>
    </lineage>
</organism>
<dbReference type="GO" id="GO:0015159">
    <property type="term" value="F:polysaccharide transmembrane transporter activity"/>
    <property type="evidence" value="ECO:0007669"/>
    <property type="project" value="InterPro"/>
</dbReference>